<evidence type="ECO:0000313" key="4">
    <source>
        <dbReference type="Proteomes" id="UP000820669"/>
    </source>
</evidence>
<keyword evidence="4" id="KW-1185">Reference proteome</keyword>
<dbReference type="PANTHER" id="PTHR43798">
    <property type="entry name" value="MONOACYLGLYCEROL LIPASE"/>
    <property type="match status" value="1"/>
</dbReference>
<evidence type="ECO:0000313" key="3">
    <source>
        <dbReference type="EMBL" id="NMI02215.1"/>
    </source>
</evidence>
<feature type="region of interest" description="Disordered" evidence="1">
    <location>
        <begin position="1"/>
        <end position="29"/>
    </location>
</feature>
<dbReference type="InterPro" id="IPR000073">
    <property type="entry name" value="AB_hydrolase_1"/>
</dbReference>
<dbReference type="PANTHER" id="PTHR43798:SF33">
    <property type="entry name" value="HYDROLASE, PUTATIVE (AFU_ORTHOLOGUE AFUA_2G14860)-RELATED"/>
    <property type="match status" value="1"/>
</dbReference>
<proteinExistence type="predicted"/>
<dbReference type="InterPro" id="IPR050266">
    <property type="entry name" value="AB_hydrolase_sf"/>
</dbReference>
<organism evidence="3 4">
    <name type="scientific">Pseudonocardia acidicola</name>
    <dbReference type="NCBI Taxonomy" id="2724939"/>
    <lineage>
        <taxon>Bacteria</taxon>
        <taxon>Bacillati</taxon>
        <taxon>Actinomycetota</taxon>
        <taxon>Actinomycetes</taxon>
        <taxon>Pseudonocardiales</taxon>
        <taxon>Pseudonocardiaceae</taxon>
        <taxon>Pseudonocardia</taxon>
    </lineage>
</organism>
<dbReference type="GO" id="GO:0016787">
    <property type="term" value="F:hydrolase activity"/>
    <property type="evidence" value="ECO:0007669"/>
    <property type="project" value="UniProtKB-KW"/>
</dbReference>
<reference evidence="3 4" key="1">
    <citation type="submission" date="2020-04" db="EMBL/GenBank/DDBJ databases">
        <authorList>
            <person name="Klaysubun C."/>
            <person name="Duangmal K."/>
            <person name="Lipun K."/>
        </authorList>
    </citation>
    <scope>NUCLEOTIDE SEQUENCE [LARGE SCALE GENOMIC DNA]</scope>
    <source>
        <strain evidence="3 4">K10HN5</strain>
    </source>
</reference>
<dbReference type="Pfam" id="PF00561">
    <property type="entry name" value="Abhydrolase_1"/>
    <property type="match status" value="1"/>
</dbReference>
<protein>
    <submittedName>
        <fullName evidence="3">Alpha/beta hydrolase</fullName>
    </submittedName>
</protein>
<dbReference type="SUPFAM" id="SSF53474">
    <property type="entry name" value="alpha/beta-Hydrolases"/>
    <property type="match status" value="1"/>
</dbReference>
<keyword evidence="3" id="KW-0378">Hydrolase</keyword>
<accession>A0ABX1SPH5</accession>
<name>A0ABX1SPH5_9PSEU</name>
<comment type="caution">
    <text evidence="3">The sequence shown here is derived from an EMBL/GenBank/DDBJ whole genome shotgun (WGS) entry which is preliminary data.</text>
</comment>
<evidence type="ECO:0000256" key="1">
    <source>
        <dbReference type="SAM" id="MobiDB-lite"/>
    </source>
</evidence>
<dbReference type="Proteomes" id="UP000820669">
    <property type="component" value="Unassembled WGS sequence"/>
</dbReference>
<gene>
    <name evidence="3" type="ORF">HF526_33740</name>
</gene>
<dbReference type="InterPro" id="IPR029058">
    <property type="entry name" value="AB_hydrolase_fold"/>
</dbReference>
<sequence>MAATVVEHRPPRPRRRSQAEPAPPATTSRRRVEVLDKEILLHGQRVTYRESGADSGGPVVVLLHGLAGSSTTWQPVLPLLGRHLHVIAPDLLGHGQSAKPPNGDYSLGAYAAGLRDLLVALGVDRASVVGHSLGGGVAMQFAYQFPEFTERLGLVASGGLGREVNVALRVASLPGTAAVLQALHALTPRWVARLAHRAAAAMPLTSAADLDELALALASLADGGARGAFVQTTRSALTLAGQRLDGLARLYLLLDAPVLLVGGRNDTTIPVEHTLRAHDRLPGSRLEIFESTGHFPHVEHPQRFARLLLDFLTTTPAACADRESLRLRLRGAEAPTAS</sequence>
<evidence type="ECO:0000259" key="2">
    <source>
        <dbReference type="Pfam" id="PF00561"/>
    </source>
</evidence>
<dbReference type="PRINTS" id="PR00111">
    <property type="entry name" value="ABHYDROLASE"/>
</dbReference>
<dbReference type="RefSeq" id="WP_169385715.1">
    <property type="nucleotide sequence ID" value="NZ_JAAXLA010000132.1"/>
</dbReference>
<dbReference type="EMBL" id="JAAXLA010000132">
    <property type="protein sequence ID" value="NMI02215.1"/>
    <property type="molecule type" value="Genomic_DNA"/>
</dbReference>
<dbReference type="Gene3D" id="3.40.50.1820">
    <property type="entry name" value="alpha/beta hydrolase"/>
    <property type="match status" value="1"/>
</dbReference>
<feature type="domain" description="AB hydrolase-1" evidence="2">
    <location>
        <begin position="58"/>
        <end position="301"/>
    </location>
</feature>
<feature type="compositionally biased region" description="Basic and acidic residues" evidence="1">
    <location>
        <begin position="1"/>
        <end position="10"/>
    </location>
</feature>